<feature type="compositionally biased region" description="Gly residues" evidence="1">
    <location>
        <begin position="40"/>
        <end position="71"/>
    </location>
</feature>
<dbReference type="Proteomes" id="UP000001880">
    <property type="component" value="Chromosome"/>
</dbReference>
<dbReference type="RefSeq" id="WP_012830178.1">
    <property type="nucleotide sequence ID" value="NC_013440.1"/>
</dbReference>
<dbReference type="STRING" id="502025.Hoch_5098"/>
<reference evidence="3 4" key="1">
    <citation type="journal article" date="2010" name="Stand. Genomic Sci.">
        <title>Complete genome sequence of Haliangium ochraceum type strain (SMP-2).</title>
        <authorList>
            <consortium name="US DOE Joint Genome Institute (JGI-PGF)"/>
            <person name="Ivanova N."/>
            <person name="Daum C."/>
            <person name="Lang E."/>
            <person name="Abt B."/>
            <person name="Kopitz M."/>
            <person name="Saunders E."/>
            <person name="Lapidus A."/>
            <person name="Lucas S."/>
            <person name="Glavina Del Rio T."/>
            <person name="Nolan M."/>
            <person name="Tice H."/>
            <person name="Copeland A."/>
            <person name="Cheng J.F."/>
            <person name="Chen F."/>
            <person name="Bruce D."/>
            <person name="Goodwin L."/>
            <person name="Pitluck S."/>
            <person name="Mavromatis K."/>
            <person name="Pati A."/>
            <person name="Mikhailova N."/>
            <person name="Chen A."/>
            <person name="Palaniappan K."/>
            <person name="Land M."/>
            <person name="Hauser L."/>
            <person name="Chang Y.J."/>
            <person name="Jeffries C.D."/>
            <person name="Detter J.C."/>
            <person name="Brettin T."/>
            <person name="Rohde M."/>
            <person name="Goker M."/>
            <person name="Bristow J."/>
            <person name="Markowitz V."/>
            <person name="Eisen J.A."/>
            <person name="Hugenholtz P."/>
            <person name="Kyrpides N.C."/>
            <person name="Klenk H.P."/>
        </authorList>
    </citation>
    <scope>NUCLEOTIDE SEQUENCE [LARGE SCALE GENOMIC DNA]</scope>
    <source>
        <strain evidence="4">DSM 14365 / CIP 107738 / JCM 11303 / AJ 13395 / SMP-2</strain>
    </source>
</reference>
<dbReference type="HOGENOM" id="CLU_952393_0_0_7"/>
<keyword evidence="2" id="KW-0732">Signal</keyword>
<evidence type="ECO:0000256" key="2">
    <source>
        <dbReference type="SAM" id="SignalP"/>
    </source>
</evidence>
<proteinExistence type="predicted"/>
<keyword evidence="4" id="KW-1185">Reference proteome</keyword>
<feature type="signal peptide" evidence="2">
    <location>
        <begin position="1"/>
        <end position="20"/>
    </location>
</feature>
<evidence type="ECO:0000313" key="3">
    <source>
        <dbReference type="EMBL" id="ACY17586.1"/>
    </source>
</evidence>
<name>D0LWD6_HALO1</name>
<organism evidence="3 4">
    <name type="scientific">Haliangium ochraceum (strain DSM 14365 / JCM 11303 / SMP-2)</name>
    <dbReference type="NCBI Taxonomy" id="502025"/>
    <lineage>
        <taxon>Bacteria</taxon>
        <taxon>Pseudomonadati</taxon>
        <taxon>Myxococcota</taxon>
        <taxon>Polyangia</taxon>
        <taxon>Haliangiales</taxon>
        <taxon>Kofleriaceae</taxon>
        <taxon>Haliangium</taxon>
    </lineage>
</organism>
<protein>
    <submittedName>
        <fullName evidence="3">Putative secreted protein</fullName>
    </submittedName>
</protein>
<dbReference type="OrthoDB" id="5504823at2"/>
<feature type="chain" id="PRO_5003011728" evidence="2">
    <location>
        <begin position="21"/>
        <end position="292"/>
    </location>
</feature>
<dbReference type="EMBL" id="CP001804">
    <property type="protein sequence ID" value="ACY17586.1"/>
    <property type="molecule type" value="Genomic_DNA"/>
</dbReference>
<sequence>MRIAKLSWLLILSLALFGCGDDGGGDGGGGNDGSPTPSLDGGGGGTDGGGGGGTDGGGGGGTDAGAGGGGACDPDPESPQCNNCIDDDGDGLIDGDDPHCIAAADNDESSFATGIPGDNRDPKKPDCFFDGDSGSGNDGCDIDLCCLLDAVDCDDPEQDCSVTQQCIDFCGPATPPGCDCFGCCTLCQGDQCKDVLTIPGSTDEWDCDDLNNLGDDAKCPVCTKVADCGAACDSGELNDDCILCPGQTQEDLPAECNGNNDCPDGRTACDVSGDCGSSEYCLTGCCADVVIQ</sequence>
<feature type="region of interest" description="Disordered" evidence="1">
    <location>
        <begin position="26"/>
        <end position="74"/>
    </location>
</feature>
<dbReference type="AlphaFoldDB" id="D0LWD6"/>
<dbReference type="PROSITE" id="PS51257">
    <property type="entry name" value="PROKAR_LIPOPROTEIN"/>
    <property type="match status" value="1"/>
</dbReference>
<accession>D0LWD6</accession>
<dbReference type="KEGG" id="hoh:Hoch_5098"/>
<evidence type="ECO:0000313" key="4">
    <source>
        <dbReference type="Proteomes" id="UP000001880"/>
    </source>
</evidence>
<gene>
    <name evidence="3" type="ordered locus">Hoch_5098</name>
</gene>
<evidence type="ECO:0000256" key="1">
    <source>
        <dbReference type="SAM" id="MobiDB-lite"/>
    </source>
</evidence>